<dbReference type="GO" id="GO:0003676">
    <property type="term" value="F:nucleic acid binding"/>
    <property type="evidence" value="ECO:0007669"/>
    <property type="project" value="InterPro"/>
</dbReference>
<protein>
    <submittedName>
        <fullName evidence="4">Uncharacterized protein</fullName>
    </submittedName>
</protein>
<dbReference type="PANTHER" id="PTHR13068:SF102">
    <property type="entry name" value="OS11G0246100 PROTEIN"/>
    <property type="match status" value="1"/>
</dbReference>
<dbReference type="Proteomes" id="UP000095767">
    <property type="component" value="Unassembled WGS sequence"/>
</dbReference>
<dbReference type="FunFam" id="1.25.70.10:FF:000001">
    <property type="entry name" value="Mitochondrial transcription termination factor-like"/>
    <property type="match status" value="1"/>
</dbReference>
<dbReference type="Pfam" id="PF02536">
    <property type="entry name" value="mTERF"/>
    <property type="match status" value="1"/>
</dbReference>
<keyword evidence="2" id="KW-0804">Transcription</keyword>
<dbReference type="PANTHER" id="PTHR13068">
    <property type="entry name" value="CGI-12 PROTEIN-RELATED"/>
    <property type="match status" value="1"/>
</dbReference>
<keyword evidence="3" id="KW-0809">Transit peptide</keyword>
<evidence type="ECO:0000256" key="3">
    <source>
        <dbReference type="ARBA" id="ARBA00022946"/>
    </source>
</evidence>
<evidence type="ECO:0000313" key="5">
    <source>
        <dbReference type="Proteomes" id="UP000095767"/>
    </source>
</evidence>
<sequence>MKRNMSLLSSDLDRVIKPNIALLRQCGLSVRDIADMCSRKARMLTFSPERTKEVKLRVEELGIVVPRRLGSLKHTVSAVANTAKETNAAKLEFLKSTLDCSKSEIATAVSKVPSILRMSEDSLLRKIQFMINEAGLEPQYILGRPVLLTYSLEKRLVPRHCLMKVLLAKGLLKSNLSFSTMANIGEKTFRLKFIDSHKDSVTGLADAYSAARGGGVPPPAFFSLTS</sequence>
<dbReference type="AlphaFoldDB" id="A0A1E5URZ4"/>
<accession>A0A1E5URZ4</accession>
<reference evidence="4 5" key="1">
    <citation type="submission" date="2016-09" db="EMBL/GenBank/DDBJ databases">
        <title>The draft genome of Dichanthelium oligosanthes: A C3 panicoid grass species.</title>
        <authorList>
            <person name="Studer A.J."/>
            <person name="Schnable J.C."/>
            <person name="Brutnell T.P."/>
        </authorList>
    </citation>
    <scope>NUCLEOTIDE SEQUENCE [LARGE SCALE GENOMIC DNA]</scope>
    <source>
        <strain evidence="5">cv. Kellogg 1175</strain>
        <tissue evidence="4">Leaf</tissue>
    </source>
</reference>
<comment type="similarity">
    <text evidence="1">Belongs to the mTERF family.</text>
</comment>
<proteinExistence type="inferred from homology"/>
<dbReference type="InterPro" id="IPR038538">
    <property type="entry name" value="MTERF_sf"/>
</dbReference>
<name>A0A1E5URZ4_9POAL</name>
<keyword evidence="2" id="KW-0805">Transcription regulation</keyword>
<dbReference type="GO" id="GO:0006353">
    <property type="term" value="P:DNA-templated transcription termination"/>
    <property type="evidence" value="ECO:0007669"/>
    <property type="project" value="UniProtKB-KW"/>
</dbReference>
<dbReference type="EMBL" id="LWDX02066194">
    <property type="protein sequence ID" value="OEL15594.1"/>
    <property type="molecule type" value="Genomic_DNA"/>
</dbReference>
<dbReference type="OrthoDB" id="690040at2759"/>
<evidence type="ECO:0000313" key="4">
    <source>
        <dbReference type="EMBL" id="OEL15594.1"/>
    </source>
</evidence>
<gene>
    <name evidence="4" type="ORF">BAE44_0023387</name>
</gene>
<evidence type="ECO:0000256" key="1">
    <source>
        <dbReference type="ARBA" id="ARBA00007692"/>
    </source>
</evidence>
<keyword evidence="5" id="KW-1185">Reference proteome</keyword>
<comment type="caution">
    <text evidence="4">The sequence shown here is derived from an EMBL/GenBank/DDBJ whole genome shotgun (WGS) entry which is preliminary data.</text>
</comment>
<organism evidence="4 5">
    <name type="scientific">Dichanthelium oligosanthes</name>
    <dbReference type="NCBI Taxonomy" id="888268"/>
    <lineage>
        <taxon>Eukaryota</taxon>
        <taxon>Viridiplantae</taxon>
        <taxon>Streptophyta</taxon>
        <taxon>Embryophyta</taxon>
        <taxon>Tracheophyta</taxon>
        <taxon>Spermatophyta</taxon>
        <taxon>Magnoliopsida</taxon>
        <taxon>Liliopsida</taxon>
        <taxon>Poales</taxon>
        <taxon>Poaceae</taxon>
        <taxon>PACMAD clade</taxon>
        <taxon>Panicoideae</taxon>
        <taxon>Panicodae</taxon>
        <taxon>Paniceae</taxon>
        <taxon>Dichantheliinae</taxon>
        <taxon>Dichanthelium</taxon>
    </lineage>
</organism>
<keyword evidence="2" id="KW-0806">Transcription termination</keyword>
<dbReference type="Gene3D" id="1.25.70.10">
    <property type="entry name" value="Transcription termination factor 3, mitochondrial"/>
    <property type="match status" value="1"/>
</dbReference>
<dbReference type="InterPro" id="IPR003690">
    <property type="entry name" value="MTERF"/>
</dbReference>
<dbReference type="SMART" id="SM00733">
    <property type="entry name" value="Mterf"/>
    <property type="match status" value="4"/>
</dbReference>
<evidence type="ECO:0000256" key="2">
    <source>
        <dbReference type="ARBA" id="ARBA00022472"/>
    </source>
</evidence>
<dbReference type="STRING" id="888268.A0A1E5URZ4"/>